<reference evidence="2" key="1">
    <citation type="submission" date="2022-10" db="EMBL/GenBank/DDBJ databases">
        <title>Tapping the CABI collections for fungal endophytes: first genome assemblies for Collariella, Neodidymelliopsis, Ascochyta clinopodiicola, Didymella pomorum, Didymosphaeria variabile, Neocosmospora piperis and Neocucurbitaria cava.</title>
        <authorList>
            <person name="Hill R."/>
        </authorList>
    </citation>
    <scope>NUCLEOTIDE SEQUENCE</scope>
    <source>
        <strain evidence="2">IMI 355082</strain>
    </source>
</reference>
<sequence length="195" mass="20853">MVPNVLPLAALVVASFGGSALAIENRDGYESPGMTLVVQNRHNQPIIMSEDQYTLMPNDPTLAPGEHKIFKTGQWSGNFKVNEKKEGNTGQDTLVEFTVNNEGITLDVSYIAAFTLPVVCGCREDGAENVTLVTGCNIDLKKLNGGSCPPETHNGHGGCMNPMRSRPGDIGATSFFKPCEGAGYTHEGDHMVCLP</sequence>
<feature type="signal peptide" evidence="1">
    <location>
        <begin position="1"/>
        <end position="22"/>
    </location>
</feature>
<dbReference type="EMBL" id="JAPEVB010000002">
    <property type="protein sequence ID" value="KAJ4394669.1"/>
    <property type="molecule type" value="Genomic_DNA"/>
</dbReference>
<organism evidence="2 3">
    <name type="scientific">Gnomoniopsis smithogilvyi</name>
    <dbReference type="NCBI Taxonomy" id="1191159"/>
    <lineage>
        <taxon>Eukaryota</taxon>
        <taxon>Fungi</taxon>
        <taxon>Dikarya</taxon>
        <taxon>Ascomycota</taxon>
        <taxon>Pezizomycotina</taxon>
        <taxon>Sordariomycetes</taxon>
        <taxon>Sordariomycetidae</taxon>
        <taxon>Diaporthales</taxon>
        <taxon>Gnomoniaceae</taxon>
        <taxon>Gnomoniopsis</taxon>
    </lineage>
</organism>
<evidence type="ECO:0000313" key="3">
    <source>
        <dbReference type="Proteomes" id="UP001140453"/>
    </source>
</evidence>
<protein>
    <recommendedName>
        <fullName evidence="4">Thaumatin-like protein</fullName>
    </recommendedName>
</protein>
<dbReference type="InterPro" id="IPR037176">
    <property type="entry name" value="Osmotin/thaumatin-like_sf"/>
</dbReference>
<dbReference type="SUPFAM" id="SSF49870">
    <property type="entry name" value="Osmotin, thaumatin-like protein"/>
    <property type="match status" value="1"/>
</dbReference>
<feature type="chain" id="PRO_5040980710" description="Thaumatin-like protein" evidence="1">
    <location>
        <begin position="23"/>
        <end position="195"/>
    </location>
</feature>
<evidence type="ECO:0008006" key="4">
    <source>
        <dbReference type="Google" id="ProtNLM"/>
    </source>
</evidence>
<evidence type="ECO:0000313" key="2">
    <source>
        <dbReference type="EMBL" id="KAJ4394669.1"/>
    </source>
</evidence>
<keyword evidence="3" id="KW-1185">Reference proteome</keyword>
<dbReference type="Proteomes" id="UP001140453">
    <property type="component" value="Unassembled WGS sequence"/>
</dbReference>
<gene>
    <name evidence="2" type="ORF">N0V93_003888</name>
</gene>
<dbReference type="AlphaFoldDB" id="A0A9W8YXH8"/>
<proteinExistence type="predicted"/>
<dbReference type="Gene3D" id="2.60.110.10">
    <property type="entry name" value="Thaumatin"/>
    <property type="match status" value="1"/>
</dbReference>
<name>A0A9W8YXH8_9PEZI</name>
<dbReference type="OrthoDB" id="430315at2759"/>
<keyword evidence="1" id="KW-0732">Signal</keyword>
<evidence type="ECO:0000256" key="1">
    <source>
        <dbReference type="SAM" id="SignalP"/>
    </source>
</evidence>
<accession>A0A9W8YXH8</accession>
<comment type="caution">
    <text evidence="2">The sequence shown here is derived from an EMBL/GenBank/DDBJ whole genome shotgun (WGS) entry which is preliminary data.</text>
</comment>